<dbReference type="RefSeq" id="WP_008641751.1">
    <property type="nucleotide sequence ID" value="NZ_CAKJYS010000001.1"/>
</dbReference>
<dbReference type="InterPro" id="IPR017853">
    <property type="entry name" value="GH"/>
</dbReference>
<dbReference type="PANTHER" id="PTHR42767:SF1">
    <property type="entry name" value="ENDO-BETA-1,6-GALACTANASE-LIKE DOMAIN-CONTAINING PROTEIN"/>
    <property type="match status" value="1"/>
</dbReference>
<dbReference type="Proteomes" id="UP000323717">
    <property type="component" value="Unassembled WGS sequence"/>
</dbReference>
<gene>
    <name evidence="3" type="ORF">F3B98_21990</name>
    <name evidence="2" type="ORF">F3D71_05235</name>
</gene>
<dbReference type="InterPro" id="IPR039743">
    <property type="entry name" value="6GAL/EXGAL"/>
</dbReference>
<dbReference type="PROSITE" id="PS51257">
    <property type="entry name" value="PROKAR_LIPOPROTEIN"/>
    <property type="match status" value="1"/>
</dbReference>
<dbReference type="Gene3D" id="3.20.20.80">
    <property type="entry name" value="Glycosidases"/>
    <property type="match status" value="1"/>
</dbReference>
<evidence type="ECO:0000313" key="4">
    <source>
        <dbReference type="Proteomes" id="UP000323717"/>
    </source>
</evidence>
<keyword evidence="1" id="KW-0732">Signal</keyword>
<dbReference type="SUPFAM" id="SSF51445">
    <property type="entry name" value="(Trans)glycosidases"/>
    <property type="match status" value="1"/>
</dbReference>
<accession>A0A139LCE8</accession>
<sequence length="533" mass="60690">MAMKMTHISKTLLSIVCTLWGMSACSDDYNKYDDCPACNYYPVAVGNSTGTPVHAIGVEMDPHFFSQNITRNDGSKAEDWENIVVQRVKKMKVQQFRIMMQPQWWEPSNDNNDPNVADMSKFTFDSEEMQSVYKVLDLAQENNIGVTLVVWGAITNIDLLSGINNGQKHFLCDARSYNVNPGWIAGIDNYEEFAENFSTMVKYLIEEKHYTCINQITPFNEPDSHIAGYGRIMWQGDFETMGWQDTYAPMVKALDAKFKADGIRSKVHFNLSDNTDGTPGYIAACVSAFTNDEADLYNSHVYKFDYNTPNSTLVNWERQNIASAGGKRHFVGEFGFPGYGSARQYGIDTYTRGVQIIRVALNYLNAGACGVSYWSLIDQYYNRNASYSEMQQLGLWKYLKSAYTEDPDVYSKIKEDYEVRPQYYAYSLLTRFVRQGDEVYPLDLGDELIAGSAFLNTEGKWTYVLSNATDKDKMIQLENDKEGANGEYNVYKYMEGRLPEGDNLIESTETVNTQENNLKLKLSRSSIRVLVQK</sequence>
<reference evidence="4 5" key="1">
    <citation type="journal article" date="2019" name="Nat. Med.">
        <title>A library of human gut bacterial isolates paired with longitudinal multiomics data enables mechanistic microbiome research.</title>
        <authorList>
            <person name="Poyet M."/>
            <person name="Groussin M."/>
            <person name="Gibbons S.M."/>
            <person name="Avila-Pacheco J."/>
            <person name="Jiang X."/>
            <person name="Kearney S.M."/>
            <person name="Perrotta A.R."/>
            <person name="Berdy B."/>
            <person name="Zhao S."/>
            <person name="Lieberman T.D."/>
            <person name="Swanson P.K."/>
            <person name="Smith M."/>
            <person name="Roesemann S."/>
            <person name="Alexander J.E."/>
            <person name="Rich S.A."/>
            <person name="Livny J."/>
            <person name="Vlamakis H."/>
            <person name="Clish C."/>
            <person name="Bullock K."/>
            <person name="Deik A."/>
            <person name="Scott J."/>
            <person name="Pierce K.A."/>
            <person name="Xavier R.J."/>
            <person name="Alm E.J."/>
        </authorList>
    </citation>
    <scope>NUCLEOTIDE SEQUENCE [LARGE SCALE GENOMIC DNA]</scope>
    <source>
        <strain evidence="3 5">BIOML-A14</strain>
        <strain evidence="2 4">BIOML-A163</strain>
    </source>
</reference>
<evidence type="ECO:0000313" key="3">
    <source>
        <dbReference type="EMBL" id="KAA4661688.1"/>
    </source>
</evidence>
<organism evidence="3 5">
    <name type="scientific">Bacteroides ovatus</name>
    <dbReference type="NCBI Taxonomy" id="28116"/>
    <lineage>
        <taxon>Bacteria</taxon>
        <taxon>Pseudomonadati</taxon>
        <taxon>Bacteroidota</taxon>
        <taxon>Bacteroidia</taxon>
        <taxon>Bacteroidales</taxon>
        <taxon>Bacteroidaceae</taxon>
        <taxon>Bacteroides</taxon>
    </lineage>
</organism>
<feature type="signal peptide" evidence="1">
    <location>
        <begin position="1"/>
        <end position="26"/>
    </location>
</feature>
<comment type="caution">
    <text evidence="3">The sequence shown here is derived from an EMBL/GenBank/DDBJ whole genome shotgun (WGS) entry which is preliminary data.</text>
</comment>
<dbReference type="GO" id="GO:0004553">
    <property type="term" value="F:hydrolase activity, hydrolyzing O-glycosyl compounds"/>
    <property type="evidence" value="ECO:0007669"/>
    <property type="project" value="InterPro"/>
</dbReference>
<evidence type="ECO:0000256" key="1">
    <source>
        <dbReference type="SAM" id="SignalP"/>
    </source>
</evidence>
<protein>
    <submittedName>
        <fullName evidence="3">Uncharacterized protein</fullName>
    </submittedName>
</protein>
<dbReference type="EMBL" id="VWLE01000041">
    <property type="protein sequence ID" value="KAA3953611.1"/>
    <property type="molecule type" value="Genomic_DNA"/>
</dbReference>
<feature type="chain" id="PRO_5042681966" evidence="1">
    <location>
        <begin position="27"/>
        <end position="533"/>
    </location>
</feature>
<evidence type="ECO:0000313" key="5">
    <source>
        <dbReference type="Proteomes" id="UP000435985"/>
    </source>
</evidence>
<dbReference type="Proteomes" id="UP000435985">
    <property type="component" value="Unassembled WGS sequence"/>
</dbReference>
<evidence type="ECO:0000313" key="2">
    <source>
        <dbReference type="EMBL" id="KAA3953611.1"/>
    </source>
</evidence>
<dbReference type="AlphaFoldDB" id="A0A139LCE8"/>
<dbReference type="PANTHER" id="PTHR42767">
    <property type="entry name" value="ENDO-BETA-1,6-GALACTANASE"/>
    <property type="match status" value="1"/>
</dbReference>
<dbReference type="EMBL" id="VWFO01000037">
    <property type="protein sequence ID" value="KAA4661688.1"/>
    <property type="molecule type" value="Genomic_DNA"/>
</dbReference>
<name>A0A139LCE8_BACOV</name>
<proteinExistence type="predicted"/>